<dbReference type="AlphaFoldDB" id="A0A8J4HFS9"/>
<sequence>MALVKSRALLLAGCALFPCLIAPAARADETNIVIPDPDSIITFQWENASITTSDLPDRYYVNGLRAGYTSPTGDVPNFVANIGHTLWGDGLQRISVNLDQWMYTPAATDIAPPPASDEPYAGVLTADFSLMQDTDYWRSILGVDVGVLGPDAGAGFVQHNFHNLIGQSTPVGWSYQMPNEPILEFISERVWRLPTGHVGGLETDALPDVTAGVGNLWIYGLAGAVFRIGQGLDSDYGVARIRPGMSGGDGFTPVRDFNWYFFAGADAQVFGYNAVLQGEPLQSTPGVSMDPLVGEMEAGFAVILKGVRISYTQVFQTTTFHGEHGGLHQFGSLLAQVRF</sequence>
<comment type="caution">
    <text evidence="2">The sequence shown here is derived from an EMBL/GenBank/DDBJ whole genome shotgun (WGS) entry which is preliminary data.</text>
</comment>
<dbReference type="InterPro" id="IPR018707">
    <property type="entry name" value="LpxR"/>
</dbReference>
<organism evidence="2">
    <name type="scientific">Acidicaldus sp</name>
    <dbReference type="NCBI Taxonomy" id="1872105"/>
    <lineage>
        <taxon>Bacteria</taxon>
        <taxon>Pseudomonadati</taxon>
        <taxon>Pseudomonadota</taxon>
        <taxon>Alphaproteobacteria</taxon>
        <taxon>Acetobacterales</taxon>
        <taxon>Acetobacteraceae</taxon>
        <taxon>Acidicaldus</taxon>
    </lineage>
</organism>
<evidence type="ECO:0000313" key="2">
    <source>
        <dbReference type="EMBL" id="HGC43945.1"/>
    </source>
</evidence>
<dbReference type="InterPro" id="IPR037107">
    <property type="entry name" value="Put_OMP_sf"/>
</dbReference>
<accession>A0A8J4HFS9</accession>
<name>A0A8J4HFS9_9PROT</name>
<evidence type="ECO:0000256" key="1">
    <source>
        <dbReference type="SAM" id="SignalP"/>
    </source>
</evidence>
<reference evidence="2" key="1">
    <citation type="journal article" date="2020" name="mSystems">
        <title>Genome- and Community-Level Interaction Insights into Carbon Utilization and Element Cycling Functions of Hydrothermarchaeota in Hydrothermal Sediment.</title>
        <authorList>
            <person name="Zhou Z."/>
            <person name="Liu Y."/>
            <person name="Xu W."/>
            <person name="Pan J."/>
            <person name="Luo Z.H."/>
            <person name="Li M."/>
        </authorList>
    </citation>
    <scope>NUCLEOTIDE SEQUENCE</scope>
    <source>
        <strain evidence="2">SpSt-997</strain>
    </source>
</reference>
<gene>
    <name evidence="2" type="ORF">ENY07_12110</name>
</gene>
<dbReference type="Gene3D" id="2.40.128.140">
    <property type="entry name" value="Outer membrane protein"/>
    <property type="match status" value="1"/>
</dbReference>
<keyword evidence="1" id="KW-0732">Signal</keyword>
<proteinExistence type="predicted"/>
<dbReference type="Pfam" id="PF09982">
    <property type="entry name" value="LpxR"/>
    <property type="match status" value="1"/>
</dbReference>
<dbReference type="EMBL" id="DTQM01000231">
    <property type="protein sequence ID" value="HGC43945.1"/>
    <property type="molecule type" value="Genomic_DNA"/>
</dbReference>
<protein>
    <submittedName>
        <fullName evidence="2">Lipid A deacylase LpxR family protein</fullName>
    </submittedName>
</protein>
<feature type="signal peptide" evidence="1">
    <location>
        <begin position="1"/>
        <end position="27"/>
    </location>
</feature>
<feature type="chain" id="PRO_5035294447" evidence="1">
    <location>
        <begin position="28"/>
        <end position="339"/>
    </location>
</feature>